<dbReference type="OrthoDB" id="2015434at2759"/>
<evidence type="ECO:0000256" key="8">
    <source>
        <dbReference type="PROSITE-ProRule" id="PRU00622"/>
    </source>
</evidence>
<keyword evidence="3 9" id="KW-0732">Signal</keyword>
<keyword evidence="4" id="KW-0677">Repeat</keyword>
<dbReference type="PANTHER" id="PTHR11884">
    <property type="entry name" value="SELECTIN LIGAND RELATED"/>
    <property type="match status" value="1"/>
</dbReference>
<accession>A0A482X8Y4</accession>
<dbReference type="STRING" id="195883.A0A482X8Y4"/>
<gene>
    <name evidence="10" type="ORF">LSTR_LSTR004325</name>
</gene>
<protein>
    <recommendedName>
        <fullName evidence="12">Golgi apparatus protein 1</fullName>
    </recommendedName>
</protein>
<organism evidence="10 11">
    <name type="scientific">Laodelphax striatellus</name>
    <name type="common">Small brown planthopper</name>
    <name type="synonym">Delphax striatella</name>
    <dbReference type="NCBI Taxonomy" id="195883"/>
    <lineage>
        <taxon>Eukaryota</taxon>
        <taxon>Metazoa</taxon>
        <taxon>Ecdysozoa</taxon>
        <taxon>Arthropoda</taxon>
        <taxon>Hexapoda</taxon>
        <taxon>Insecta</taxon>
        <taxon>Pterygota</taxon>
        <taxon>Neoptera</taxon>
        <taxon>Paraneoptera</taxon>
        <taxon>Hemiptera</taxon>
        <taxon>Auchenorrhyncha</taxon>
        <taxon>Fulgoroidea</taxon>
        <taxon>Delphacidae</taxon>
        <taxon>Criomorphinae</taxon>
        <taxon>Laodelphax</taxon>
    </lineage>
</organism>
<dbReference type="FunCoup" id="A0A482X8Y4">
    <property type="interactions" value="1936"/>
</dbReference>
<reference evidence="10 11" key="1">
    <citation type="journal article" date="2017" name="Gigascience">
        <title>Genome sequence of the small brown planthopper, Laodelphax striatellus.</title>
        <authorList>
            <person name="Zhu J."/>
            <person name="Jiang F."/>
            <person name="Wang X."/>
            <person name="Yang P."/>
            <person name="Bao Y."/>
            <person name="Zhao W."/>
            <person name="Wang W."/>
            <person name="Lu H."/>
            <person name="Wang Q."/>
            <person name="Cui N."/>
            <person name="Li J."/>
            <person name="Chen X."/>
            <person name="Luo L."/>
            <person name="Yu J."/>
            <person name="Kang L."/>
            <person name="Cui F."/>
        </authorList>
    </citation>
    <scope>NUCLEOTIDE SEQUENCE [LARGE SCALE GENOMIC DNA]</scope>
    <source>
        <strain evidence="10">Lst14</strain>
    </source>
</reference>
<name>A0A482X8Y4_LAOST</name>
<keyword evidence="11" id="KW-1185">Reference proteome</keyword>
<evidence type="ECO:0000256" key="4">
    <source>
        <dbReference type="ARBA" id="ARBA00022737"/>
    </source>
</evidence>
<keyword evidence="7" id="KW-0325">Glycoprotein</keyword>
<evidence type="ECO:0000256" key="1">
    <source>
        <dbReference type="ARBA" id="ARBA00004479"/>
    </source>
</evidence>
<evidence type="ECO:0000256" key="3">
    <source>
        <dbReference type="ARBA" id="ARBA00022729"/>
    </source>
</evidence>
<keyword evidence="2" id="KW-0812">Transmembrane</keyword>
<dbReference type="GO" id="GO:0000139">
    <property type="term" value="C:Golgi membrane"/>
    <property type="evidence" value="ECO:0007669"/>
    <property type="project" value="InterPro"/>
</dbReference>
<feature type="repeat" description="Cys-rich GLG1" evidence="8">
    <location>
        <begin position="359"/>
        <end position="418"/>
    </location>
</feature>
<evidence type="ECO:0000256" key="2">
    <source>
        <dbReference type="ARBA" id="ARBA00022692"/>
    </source>
</evidence>
<comment type="caution">
    <text evidence="10">The sequence shown here is derived from an EMBL/GenBank/DDBJ whole genome shotgun (WGS) entry which is preliminary data.</text>
</comment>
<feature type="repeat" description="Cys-rich GLG1" evidence="8">
    <location>
        <begin position="619"/>
        <end position="681"/>
    </location>
</feature>
<proteinExistence type="predicted"/>
<evidence type="ECO:0000256" key="7">
    <source>
        <dbReference type="ARBA" id="ARBA00023180"/>
    </source>
</evidence>
<keyword evidence="6" id="KW-0472">Membrane</keyword>
<dbReference type="AlphaFoldDB" id="A0A482X8Y4"/>
<dbReference type="PROSITE" id="PS51289">
    <property type="entry name" value="GLG1_C_RICH"/>
    <property type="match status" value="5"/>
</dbReference>
<feature type="signal peptide" evidence="9">
    <location>
        <begin position="1"/>
        <end position="20"/>
    </location>
</feature>
<dbReference type="InParanoid" id="A0A482X8Y4"/>
<feature type="repeat" description="Cys-rich GLG1" evidence="8">
    <location>
        <begin position="484"/>
        <end position="554"/>
    </location>
</feature>
<dbReference type="GO" id="GO:0017134">
    <property type="term" value="F:fibroblast growth factor binding"/>
    <property type="evidence" value="ECO:0007669"/>
    <property type="project" value="TreeGrafter"/>
</dbReference>
<comment type="subcellular location">
    <subcellularLocation>
        <location evidence="1">Membrane</location>
        <topology evidence="1">Single-pass type I membrane protein</topology>
    </subcellularLocation>
</comment>
<dbReference type="InterPro" id="IPR039728">
    <property type="entry name" value="GLG1"/>
</dbReference>
<evidence type="ECO:0000313" key="10">
    <source>
        <dbReference type="EMBL" id="RZF42176.1"/>
    </source>
</evidence>
<dbReference type="InterPro" id="IPR017873">
    <property type="entry name" value="Cys-rich_GLG1_repeat_euk"/>
</dbReference>
<dbReference type="PANTHER" id="PTHR11884:SF1">
    <property type="entry name" value="GOLGI APPARATUS PROTEIN 1"/>
    <property type="match status" value="1"/>
</dbReference>
<evidence type="ECO:0008006" key="12">
    <source>
        <dbReference type="Google" id="ProtNLM"/>
    </source>
</evidence>
<dbReference type="Proteomes" id="UP000291343">
    <property type="component" value="Unassembled WGS sequence"/>
</dbReference>
<evidence type="ECO:0000256" key="9">
    <source>
        <dbReference type="SAM" id="SignalP"/>
    </source>
</evidence>
<feature type="chain" id="PRO_5019753691" description="Golgi apparatus protein 1" evidence="9">
    <location>
        <begin position="21"/>
        <end position="799"/>
    </location>
</feature>
<keyword evidence="5" id="KW-1133">Transmembrane helix</keyword>
<dbReference type="EMBL" id="QKKF02015335">
    <property type="protein sequence ID" value="RZF42176.1"/>
    <property type="molecule type" value="Genomic_DNA"/>
</dbReference>
<evidence type="ECO:0000256" key="5">
    <source>
        <dbReference type="ARBA" id="ARBA00022989"/>
    </source>
</evidence>
<evidence type="ECO:0000256" key="6">
    <source>
        <dbReference type="ARBA" id="ARBA00023136"/>
    </source>
</evidence>
<feature type="repeat" description="Cys-rich GLG1" evidence="8">
    <location>
        <begin position="682"/>
        <end position="741"/>
    </location>
</feature>
<dbReference type="InterPro" id="IPR001893">
    <property type="entry name" value="Cys-rich_GLG1_repeat"/>
</dbReference>
<feature type="repeat" description="Cys-rich GLG1" evidence="8">
    <location>
        <begin position="232"/>
        <end position="292"/>
    </location>
</feature>
<evidence type="ECO:0000313" key="11">
    <source>
        <dbReference type="Proteomes" id="UP000291343"/>
    </source>
</evidence>
<sequence length="799" mass="92398">MYLKRVINLVFIELLSSVFTGYDNANGEIAKVSMYPDISNNPFGDAIANPLVHKNKRASIPDKTFSLFNEPKCVEDLRRLCSNLKPDVDDLSVLICIQSNKADIDLSKECQHVVWKHTTDLMDFNHLDSLRKYRCRPDDWKDLTKNCKDVEKKASFLSCLVDNLEVVKDAVCQNFIHQIQLVAFIDFRILSDFTETCTNDIERLFCGRVHQDNEGFSQGRTLNCLQQKIDTIRSVDCKKQVLHLSSVQESDVRFDRLLYAACSEERHRFCQDMAPGTGQIYKCLMQHKMDKAMSEKCEEQLFKHEKMISQDYRVSKGLARSCREYIKQFHCRRLVSDDRDIRLAQILLCLENNMKNGSKVSHECQSEMMEHRKMLLEDYRLSPEIVSSCSNDIPQLCGGDLELGKTIHCLLEHSRYKRKKGRVSDSCQVALQALIKETDAGENWNVDPVLKEACKHVVSIACRDIRDGEARVMSCLLDQLGTELMSDECEQAVMQIQYFVARDYRLDPHLFRECKEDAATHCHGSRAWHDVNRMHPSLGPLVLPCLYRYVYLSPEQNRNNIKLKPGCVDEIKRIMRVRAISVDLQPEIEMYCIKDLADFCYDKTGVGEEMVCLQDNLDSLQENCKRQVFNFTQAESDNIELNPIVLQTCKVVINSHCEAEYRSKDAGSVMECLIQNKNERDVTNYKCKAAIEHFQLITMKDYHFTPRFENACKDTVLRFCSKPRTKADVIFCLSELVRNNTITDTRFSVPKNCRQQLKAQLFNQRENAKFDPRLMKFCSLDIKKYCKEASQGNSEVIFN</sequence>
<dbReference type="Pfam" id="PF00839">
    <property type="entry name" value="Cys_rich_FGFR"/>
    <property type="match status" value="10"/>
</dbReference>